<evidence type="ECO:0000313" key="2">
    <source>
        <dbReference type="Proteomes" id="UP000324832"/>
    </source>
</evidence>
<reference evidence="1 2" key="1">
    <citation type="submission" date="2017-07" db="EMBL/GenBank/DDBJ databases">
        <authorList>
            <person name="Talla V."/>
            <person name="Backstrom N."/>
        </authorList>
    </citation>
    <scope>NUCLEOTIDE SEQUENCE [LARGE SCALE GENOMIC DNA]</scope>
</reference>
<keyword evidence="2" id="KW-1185">Reference proteome</keyword>
<name>A0A5E4PS02_9NEOP</name>
<accession>A0A5E4PS02</accession>
<dbReference type="AlphaFoldDB" id="A0A5E4PS02"/>
<sequence>MIYMANGGGLARSCAAVFKTTPTMMEVVATPYFYPKITPVVAETPPPVIVRREIYKRLPTASIVAKSGYFNSLLILEIQPPILFFPIP</sequence>
<proteinExistence type="predicted"/>
<evidence type="ECO:0000313" key="1">
    <source>
        <dbReference type="EMBL" id="VVC88906.1"/>
    </source>
</evidence>
<organism evidence="1 2">
    <name type="scientific">Leptidea sinapis</name>
    <dbReference type="NCBI Taxonomy" id="189913"/>
    <lineage>
        <taxon>Eukaryota</taxon>
        <taxon>Metazoa</taxon>
        <taxon>Ecdysozoa</taxon>
        <taxon>Arthropoda</taxon>
        <taxon>Hexapoda</taxon>
        <taxon>Insecta</taxon>
        <taxon>Pterygota</taxon>
        <taxon>Neoptera</taxon>
        <taxon>Endopterygota</taxon>
        <taxon>Lepidoptera</taxon>
        <taxon>Glossata</taxon>
        <taxon>Ditrysia</taxon>
        <taxon>Papilionoidea</taxon>
        <taxon>Pieridae</taxon>
        <taxon>Dismorphiinae</taxon>
        <taxon>Leptidea</taxon>
    </lineage>
</organism>
<gene>
    <name evidence="1" type="ORF">LSINAPIS_LOCUS2162</name>
</gene>
<dbReference type="Proteomes" id="UP000324832">
    <property type="component" value="Unassembled WGS sequence"/>
</dbReference>
<dbReference type="EMBL" id="FZQP02000415">
    <property type="protein sequence ID" value="VVC88906.1"/>
    <property type="molecule type" value="Genomic_DNA"/>
</dbReference>
<protein>
    <submittedName>
        <fullName evidence="1">Uncharacterized protein</fullName>
    </submittedName>
</protein>